<dbReference type="PANTHER" id="PTHR30040">
    <property type="entry name" value="THIAMINE BIOSYNTHESIS LIPOPROTEIN APBE"/>
    <property type="match status" value="1"/>
</dbReference>
<name>A0A6J6HYS1_9ZZZZ</name>
<comment type="cofactor">
    <cofactor evidence="1">
        <name>Mg(2+)</name>
        <dbReference type="ChEBI" id="CHEBI:18420"/>
    </cofactor>
</comment>
<evidence type="ECO:0000313" key="11">
    <source>
        <dbReference type="EMBL" id="CAB4611136.1"/>
    </source>
</evidence>
<dbReference type="Gene3D" id="3.10.520.10">
    <property type="entry name" value="ApbE-like domains"/>
    <property type="match status" value="2"/>
</dbReference>
<comment type="catalytic activity">
    <reaction evidence="10">
        <text>L-threonyl-[protein] + FAD = FMN-L-threonyl-[protein] + AMP + H(+)</text>
        <dbReference type="Rhea" id="RHEA:36847"/>
        <dbReference type="Rhea" id="RHEA-COMP:11060"/>
        <dbReference type="Rhea" id="RHEA-COMP:11061"/>
        <dbReference type="ChEBI" id="CHEBI:15378"/>
        <dbReference type="ChEBI" id="CHEBI:30013"/>
        <dbReference type="ChEBI" id="CHEBI:57692"/>
        <dbReference type="ChEBI" id="CHEBI:74257"/>
        <dbReference type="ChEBI" id="CHEBI:456215"/>
        <dbReference type="EC" id="2.7.1.180"/>
    </reaction>
</comment>
<accession>A0A6J6HYS1</accession>
<keyword evidence="5" id="KW-0808">Transferase</keyword>
<dbReference type="EMBL" id="CAEZUZ010000119">
    <property type="protein sequence ID" value="CAB4619232.1"/>
    <property type="molecule type" value="Genomic_DNA"/>
</dbReference>
<dbReference type="PANTHER" id="PTHR30040:SF2">
    <property type="entry name" value="FAD:PROTEIN FMN TRANSFERASE"/>
    <property type="match status" value="1"/>
</dbReference>
<evidence type="ECO:0000256" key="1">
    <source>
        <dbReference type="ARBA" id="ARBA00001946"/>
    </source>
</evidence>
<reference evidence="12" key="1">
    <citation type="submission" date="2020-05" db="EMBL/GenBank/DDBJ databases">
        <authorList>
            <person name="Chiriac C."/>
            <person name="Salcher M."/>
            <person name="Ghai R."/>
            <person name="Kavagutti S V."/>
        </authorList>
    </citation>
    <scope>NUCLEOTIDE SEQUENCE</scope>
</reference>
<dbReference type="Pfam" id="PF02424">
    <property type="entry name" value="ApbE"/>
    <property type="match status" value="2"/>
</dbReference>
<proteinExistence type="predicted"/>
<evidence type="ECO:0000256" key="6">
    <source>
        <dbReference type="ARBA" id="ARBA00022723"/>
    </source>
</evidence>
<gene>
    <name evidence="11" type="ORF">UFOPK1808_01375</name>
    <name evidence="12" type="ORF">UFOPK1889_00765</name>
</gene>
<evidence type="ECO:0000256" key="3">
    <source>
        <dbReference type="ARBA" id="ARBA00016337"/>
    </source>
</evidence>
<dbReference type="InterPro" id="IPR003374">
    <property type="entry name" value="ApbE-like_sf"/>
</dbReference>
<keyword evidence="8" id="KW-0460">Magnesium</keyword>
<protein>
    <recommendedName>
        <fullName evidence="3">FAD:protein FMN transferase</fullName>
        <ecNumber evidence="2">2.7.1.180</ecNumber>
    </recommendedName>
    <alternativeName>
        <fullName evidence="9">Flavin transferase</fullName>
    </alternativeName>
</protein>
<dbReference type="InterPro" id="IPR024932">
    <property type="entry name" value="ApbE"/>
</dbReference>
<organism evidence="12">
    <name type="scientific">freshwater metagenome</name>
    <dbReference type="NCBI Taxonomy" id="449393"/>
    <lineage>
        <taxon>unclassified sequences</taxon>
        <taxon>metagenomes</taxon>
        <taxon>ecological metagenomes</taxon>
    </lineage>
</organism>
<keyword evidence="7" id="KW-0274">FAD</keyword>
<dbReference type="SUPFAM" id="SSF143631">
    <property type="entry name" value="ApbE-like"/>
    <property type="match status" value="1"/>
</dbReference>
<evidence type="ECO:0000256" key="2">
    <source>
        <dbReference type="ARBA" id="ARBA00011955"/>
    </source>
</evidence>
<evidence type="ECO:0000256" key="5">
    <source>
        <dbReference type="ARBA" id="ARBA00022679"/>
    </source>
</evidence>
<dbReference type="EMBL" id="CAEZUL010000218">
    <property type="protein sequence ID" value="CAB4611136.1"/>
    <property type="molecule type" value="Genomic_DNA"/>
</dbReference>
<dbReference type="AlphaFoldDB" id="A0A6J6HYS1"/>
<evidence type="ECO:0000256" key="9">
    <source>
        <dbReference type="ARBA" id="ARBA00031306"/>
    </source>
</evidence>
<evidence type="ECO:0000256" key="7">
    <source>
        <dbReference type="ARBA" id="ARBA00022827"/>
    </source>
</evidence>
<evidence type="ECO:0000256" key="8">
    <source>
        <dbReference type="ARBA" id="ARBA00022842"/>
    </source>
</evidence>
<dbReference type="EC" id="2.7.1.180" evidence="2"/>
<keyword evidence="6" id="KW-0479">Metal-binding</keyword>
<sequence length="242" mass="26259">MQALFRTAFPIMGTTASVHVNDAISSEYFNAVVHDVRIELERLEEIFSVYRDTSEISRINAGTLHHLDSSAEVIEVLDACAWLEQASNGAFSIRRSTKESAIDPSGFVKGWAAERTAQKLTEAGLLHWYLGVGGDFVLRGGLDADTPWSIGIADPRDASQLVATVDAMNGAIATSGTSERGTHIWDPRSGTAANEFLSVTVTGPSLTWADAYATTVFVMGEPGLQWIQQFEGYDVLPVRATY</sequence>
<dbReference type="GO" id="GO:0046872">
    <property type="term" value="F:metal ion binding"/>
    <property type="evidence" value="ECO:0007669"/>
    <property type="project" value="UniProtKB-KW"/>
</dbReference>
<evidence type="ECO:0000313" key="12">
    <source>
        <dbReference type="EMBL" id="CAB4619232.1"/>
    </source>
</evidence>
<evidence type="ECO:0000256" key="10">
    <source>
        <dbReference type="ARBA" id="ARBA00048540"/>
    </source>
</evidence>
<evidence type="ECO:0000256" key="4">
    <source>
        <dbReference type="ARBA" id="ARBA00022630"/>
    </source>
</evidence>
<keyword evidence="4" id="KW-0285">Flavoprotein</keyword>
<dbReference type="GO" id="GO:0016740">
    <property type="term" value="F:transferase activity"/>
    <property type="evidence" value="ECO:0007669"/>
    <property type="project" value="UniProtKB-KW"/>
</dbReference>